<evidence type="ECO:0000313" key="1">
    <source>
        <dbReference type="EMBL" id="CDX58937.1"/>
    </source>
</evidence>
<proteinExistence type="predicted"/>
<accession>A0A0K2W1K8</accession>
<gene>
    <name evidence="1" type="ORF">MPL1032_240336</name>
</gene>
<protein>
    <submittedName>
        <fullName evidence="1">Uncharacterized protein</fullName>
    </submittedName>
</protein>
<name>A0A0K2W1K8_MESPL</name>
<organism evidence="1 2">
    <name type="scientific">Mesorhizobium plurifarium</name>
    <dbReference type="NCBI Taxonomy" id="69974"/>
    <lineage>
        <taxon>Bacteria</taxon>
        <taxon>Pseudomonadati</taxon>
        <taxon>Pseudomonadota</taxon>
        <taxon>Alphaproteobacteria</taxon>
        <taxon>Hyphomicrobiales</taxon>
        <taxon>Phyllobacteriaceae</taxon>
        <taxon>Mesorhizobium</taxon>
    </lineage>
</organism>
<evidence type="ECO:0000313" key="2">
    <source>
        <dbReference type="Proteomes" id="UP000182888"/>
    </source>
</evidence>
<dbReference type="EMBL" id="CCND01000017">
    <property type="protein sequence ID" value="CDX58937.1"/>
    <property type="molecule type" value="Genomic_DNA"/>
</dbReference>
<dbReference type="AlphaFoldDB" id="A0A0K2W1K8"/>
<dbReference type="Proteomes" id="UP000182888">
    <property type="component" value="Unassembled WGS sequence"/>
</dbReference>
<sequence>MLPATSRLGQYHPGLRGAGWEDFLCLFEPSSFERIAECRIRASRAASLRQCNPPPPN</sequence>
<reference evidence="2" key="1">
    <citation type="submission" date="2014-08" db="EMBL/GenBank/DDBJ databases">
        <authorList>
            <person name="Edwards T."/>
        </authorList>
    </citation>
    <scope>NUCLEOTIDE SEQUENCE [LARGE SCALE GENOMIC DNA]</scope>
</reference>